<dbReference type="Gene3D" id="1.20.1250.20">
    <property type="entry name" value="MFS general substrate transporter like domains"/>
    <property type="match status" value="1"/>
</dbReference>
<feature type="transmembrane region" description="Helical" evidence="7">
    <location>
        <begin position="417"/>
        <end position="434"/>
    </location>
</feature>
<name>A0A543ASM4_9ACTN</name>
<dbReference type="PROSITE" id="PS50850">
    <property type="entry name" value="MFS"/>
    <property type="match status" value="1"/>
</dbReference>
<dbReference type="InterPro" id="IPR036259">
    <property type="entry name" value="MFS_trans_sf"/>
</dbReference>
<keyword evidence="4 7" id="KW-0812">Transmembrane</keyword>
<feature type="transmembrane region" description="Helical" evidence="7">
    <location>
        <begin position="210"/>
        <end position="231"/>
    </location>
</feature>
<gene>
    <name evidence="9" type="ORF">FB566_1089</name>
</gene>
<evidence type="ECO:0000256" key="4">
    <source>
        <dbReference type="ARBA" id="ARBA00022692"/>
    </source>
</evidence>
<dbReference type="AlphaFoldDB" id="A0A543ASM4"/>
<dbReference type="EMBL" id="VFOW01000001">
    <property type="protein sequence ID" value="TQL75582.1"/>
    <property type="molecule type" value="Genomic_DNA"/>
</dbReference>
<evidence type="ECO:0000256" key="3">
    <source>
        <dbReference type="ARBA" id="ARBA00022475"/>
    </source>
</evidence>
<evidence type="ECO:0000259" key="8">
    <source>
        <dbReference type="PROSITE" id="PS50850"/>
    </source>
</evidence>
<dbReference type="PANTHER" id="PTHR42718">
    <property type="entry name" value="MAJOR FACILITATOR SUPERFAMILY MULTIDRUG TRANSPORTER MFSC"/>
    <property type="match status" value="1"/>
</dbReference>
<evidence type="ECO:0000256" key="2">
    <source>
        <dbReference type="ARBA" id="ARBA00022448"/>
    </source>
</evidence>
<feature type="transmembrane region" description="Helical" evidence="7">
    <location>
        <begin position="344"/>
        <end position="364"/>
    </location>
</feature>
<dbReference type="GO" id="GO:0005886">
    <property type="term" value="C:plasma membrane"/>
    <property type="evidence" value="ECO:0007669"/>
    <property type="project" value="UniProtKB-SubCell"/>
</dbReference>
<evidence type="ECO:0000256" key="6">
    <source>
        <dbReference type="ARBA" id="ARBA00023136"/>
    </source>
</evidence>
<feature type="transmembrane region" description="Helical" evidence="7">
    <location>
        <begin position="317"/>
        <end position="337"/>
    </location>
</feature>
<dbReference type="Proteomes" id="UP000317043">
    <property type="component" value="Unassembled WGS sequence"/>
</dbReference>
<feature type="transmembrane region" description="Helical" evidence="7">
    <location>
        <begin position="454"/>
        <end position="473"/>
    </location>
</feature>
<feature type="transmembrane region" description="Helical" evidence="7">
    <location>
        <begin position="243"/>
        <end position="262"/>
    </location>
</feature>
<dbReference type="InterPro" id="IPR020846">
    <property type="entry name" value="MFS_dom"/>
</dbReference>
<protein>
    <submittedName>
        <fullName evidence="9">Sugar phosphate permease</fullName>
    </submittedName>
</protein>
<keyword evidence="2" id="KW-0813">Transport</keyword>
<evidence type="ECO:0000313" key="9">
    <source>
        <dbReference type="EMBL" id="TQL75582.1"/>
    </source>
</evidence>
<accession>A0A543ASM4</accession>
<feature type="transmembrane region" description="Helical" evidence="7">
    <location>
        <begin position="179"/>
        <end position="198"/>
    </location>
</feature>
<keyword evidence="5 7" id="KW-1133">Transmembrane helix</keyword>
<feature type="transmembrane region" description="Helical" evidence="7">
    <location>
        <begin position="24"/>
        <end position="48"/>
    </location>
</feature>
<dbReference type="RefSeq" id="WP_142035665.1">
    <property type="nucleotide sequence ID" value="NZ_JBHTGS010000001.1"/>
</dbReference>
<feature type="transmembrane region" description="Helical" evidence="7">
    <location>
        <begin position="60"/>
        <end position="80"/>
    </location>
</feature>
<feature type="transmembrane region" description="Helical" evidence="7">
    <location>
        <begin position="92"/>
        <end position="110"/>
    </location>
</feature>
<dbReference type="OrthoDB" id="4080117at2"/>
<keyword evidence="3" id="KW-1003">Cell membrane</keyword>
<comment type="subcellular location">
    <subcellularLocation>
        <location evidence="1">Cell membrane</location>
        <topology evidence="1">Multi-pass membrane protein</topology>
    </subcellularLocation>
</comment>
<dbReference type="CDD" id="cd17321">
    <property type="entry name" value="MFS_MMR_MDR_like"/>
    <property type="match status" value="1"/>
</dbReference>
<keyword evidence="6 7" id="KW-0472">Membrane</keyword>
<dbReference type="PANTHER" id="PTHR42718:SF46">
    <property type="entry name" value="BLR6921 PROTEIN"/>
    <property type="match status" value="1"/>
</dbReference>
<comment type="caution">
    <text evidence="9">The sequence shown here is derived from an EMBL/GenBank/DDBJ whole genome shotgun (WGS) entry which is preliminary data.</text>
</comment>
<dbReference type="SUPFAM" id="SSF103473">
    <property type="entry name" value="MFS general substrate transporter"/>
    <property type="match status" value="1"/>
</dbReference>
<dbReference type="GO" id="GO:0022857">
    <property type="term" value="F:transmembrane transporter activity"/>
    <property type="evidence" value="ECO:0007669"/>
    <property type="project" value="InterPro"/>
</dbReference>
<evidence type="ECO:0000256" key="7">
    <source>
        <dbReference type="SAM" id="Phobius"/>
    </source>
</evidence>
<feature type="transmembrane region" description="Helical" evidence="7">
    <location>
        <begin position="283"/>
        <end position="305"/>
    </location>
</feature>
<organism evidence="9 10">
    <name type="scientific">Stackebrandtia endophytica</name>
    <dbReference type="NCBI Taxonomy" id="1496996"/>
    <lineage>
        <taxon>Bacteria</taxon>
        <taxon>Bacillati</taxon>
        <taxon>Actinomycetota</taxon>
        <taxon>Actinomycetes</taxon>
        <taxon>Glycomycetales</taxon>
        <taxon>Glycomycetaceae</taxon>
        <taxon>Stackebrandtia</taxon>
    </lineage>
</organism>
<feature type="transmembrane region" description="Helical" evidence="7">
    <location>
        <begin position="370"/>
        <end position="396"/>
    </location>
</feature>
<feature type="domain" description="Major facilitator superfamily (MFS) profile" evidence="8">
    <location>
        <begin position="26"/>
        <end position="477"/>
    </location>
</feature>
<evidence type="ECO:0000256" key="1">
    <source>
        <dbReference type="ARBA" id="ARBA00004651"/>
    </source>
</evidence>
<feature type="transmembrane region" description="Helical" evidence="7">
    <location>
        <begin position="152"/>
        <end position="173"/>
    </location>
</feature>
<proteinExistence type="predicted"/>
<reference evidence="9 10" key="1">
    <citation type="submission" date="2019-06" db="EMBL/GenBank/DDBJ databases">
        <title>Sequencing the genomes of 1000 actinobacteria strains.</title>
        <authorList>
            <person name="Klenk H.-P."/>
        </authorList>
    </citation>
    <scope>NUCLEOTIDE SEQUENCE [LARGE SCALE GENOMIC DNA]</scope>
    <source>
        <strain evidence="9 10">DSM 45928</strain>
    </source>
</reference>
<dbReference type="InParanoid" id="A0A543ASM4"/>
<keyword evidence="10" id="KW-1185">Reference proteome</keyword>
<dbReference type="Gene3D" id="1.20.1720.10">
    <property type="entry name" value="Multidrug resistance protein D"/>
    <property type="match status" value="1"/>
</dbReference>
<dbReference type="Pfam" id="PF07690">
    <property type="entry name" value="MFS_1"/>
    <property type="match status" value="1"/>
</dbReference>
<dbReference type="InterPro" id="IPR011701">
    <property type="entry name" value="MFS"/>
</dbReference>
<evidence type="ECO:0000256" key="5">
    <source>
        <dbReference type="ARBA" id="ARBA00022989"/>
    </source>
</evidence>
<evidence type="ECO:0000313" key="10">
    <source>
        <dbReference type="Proteomes" id="UP000317043"/>
    </source>
</evidence>
<feature type="transmembrane region" description="Helical" evidence="7">
    <location>
        <begin position="122"/>
        <end position="140"/>
    </location>
</feature>
<sequence length="479" mass="49019">MSTIDPDTEHPSDQRTPAENRRRWWALGFILAGNLAVFAAVTMMNVALPQAQEELGFSDAAGAAVVTLYSLCFGAFMLLGGRLADVFGLRRCLATGLVGFAAASLIGGLAPTGEILLIARGLQGLSGALVAATALAMISVMFTHGPDRTRAFAVLGMVMGMGTAASFTLAGALVDGVSWQWVMLINVPLALVVAFGLVRTAPATPTTGHSNLGLGSALLVTAALGLLVFGFDRTSALGWSHPSAWGPLIGAVVLFTAFTVTLRRSAQPLIPLRLLADRHRITALTAVFVVGIGMFAGMFILTTFLQGILDYSALETGLAFLPFGVSAIATSQMIAALSRRVSTGVMLFSGLFLMAVATASFMLLGSDSTYLTGVLPAMLLLGAGGTIVMITGANAATLGAGADSGIASALVNSGQQIGAALGTALLTAIMTATTRHHLAQSDELTATLAGYRTASGVGAGILVVSAVAVLLLGRASHRR</sequence>